<evidence type="ECO:0000259" key="5">
    <source>
        <dbReference type="Pfam" id="PF00294"/>
    </source>
</evidence>
<accession>A0A1G7MRX7</accession>
<dbReference type="PANTHER" id="PTHR10584:SF166">
    <property type="entry name" value="RIBOKINASE"/>
    <property type="match status" value="1"/>
</dbReference>
<feature type="domain" description="Carbohydrate kinase PfkB" evidence="5">
    <location>
        <begin position="283"/>
        <end position="369"/>
    </location>
</feature>
<dbReference type="Proteomes" id="UP000324020">
    <property type="component" value="Unassembled WGS sequence"/>
</dbReference>
<dbReference type="PROSITE" id="PS00584">
    <property type="entry name" value="PFKB_KINASES_2"/>
    <property type="match status" value="1"/>
</dbReference>
<dbReference type="PROSITE" id="PS00583">
    <property type="entry name" value="PFKB_KINASES_1"/>
    <property type="match status" value="1"/>
</dbReference>
<evidence type="ECO:0000256" key="3">
    <source>
        <dbReference type="ARBA" id="ARBA00022777"/>
    </source>
</evidence>
<dbReference type="GO" id="GO:0016301">
    <property type="term" value="F:kinase activity"/>
    <property type="evidence" value="ECO:0007669"/>
    <property type="project" value="UniProtKB-KW"/>
</dbReference>
<keyword evidence="3 6" id="KW-0418">Kinase</keyword>
<dbReference type="SUPFAM" id="SSF53613">
    <property type="entry name" value="Ribokinase-like"/>
    <property type="match status" value="1"/>
</dbReference>
<gene>
    <name evidence="6" type="ORF">SAMN04488067_106181</name>
</gene>
<feature type="region of interest" description="Disordered" evidence="4">
    <location>
        <begin position="1"/>
        <end position="30"/>
    </location>
</feature>
<evidence type="ECO:0000256" key="2">
    <source>
        <dbReference type="ARBA" id="ARBA00022679"/>
    </source>
</evidence>
<dbReference type="InterPro" id="IPR029056">
    <property type="entry name" value="Ribokinase-like"/>
</dbReference>
<dbReference type="GO" id="GO:0005829">
    <property type="term" value="C:cytosol"/>
    <property type="evidence" value="ECO:0007669"/>
    <property type="project" value="TreeGrafter"/>
</dbReference>
<dbReference type="InterPro" id="IPR011611">
    <property type="entry name" value="PfkB_dom"/>
</dbReference>
<dbReference type="AlphaFoldDB" id="A0A1G7MRX7"/>
<dbReference type="PANTHER" id="PTHR10584">
    <property type="entry name" value="SUGAR KINASE"/>
    <property type="match status" value="1"/>
</dbReference>
<evidence type="ECO:0000256" key="1">
    <source>
        <dbReference type="ARBA" id="ARBA00010688"/>
    </source>
</evidence>
<feature type="domain" description="Carbohydrate kinase PfkB" evidence="5">
    <location>
        <begin position="41"/>
        <end position="194"/>
    </location>
</feature>
<dbReference type="Pfam" id="PF00294">
    <property type="entry name" value="PfkB"/>
    <property type="match status" value="2"/>
</dbReference>
<name>A0A1G7MRX7_9EURY</name>
<organism evidence="6 7">
    <name type="scientific">Halorubrum xinjiangense</name>
    <dbReference type="NCBI Taxonomy" id="261291"/>
    <lineage>
        <taxon>Archaea</taxon>
        <taxon>Methanobacteriati</taxon>
        <taxon>Methanobacteriota</taxon>
        <taxon>Stenosarchaea group</taxon>
        <taxon>Halobacteria</taxon>
        <taxon>Halobacteriales</taxon>
        <taxon>Haloferacaceae</taxon>
        <taxon>Halorubrum</taxon>
    </lineage>
</organism>
<dbReference type="InterPro" id="IPR002173">
    <property type="entry name" value="Carboh/pur_kinase_PfkB_CS"/>
</dbReference>
<dbReference type="EMBL" id="FNBO01000006">
    <property type="protein sequence ID" value="SDF64421.1"/>
    <property type="molecule type" value="Genomic_DNA"/>
</dbReference>
<evidence type="ECO:0000256" key="4">
    <source>
        <dbReference type="SAM" id="MobiDB-lite"/>
    </source>
</evidence>
<reference evidence="6 7" key="1">
    <citation type="submission" date="2016-10" db="EMBL/GenBank/DDBJ databases">
        <authorList>
            <person name="Varghese N."/>
            <person name="Submissions S."/>
        </authorList>
    </citation>
    <scope>NUCLEOTIDE SEQUENCE [LARGE SCALE GENOMIC DNA]</scope>
    <source>
        <strain evidence="6 7">CGMCC 1.3527</strain>
    </source>
</reference>
<keyword evidence="7" id="KW-1185">Reference proteome</keyword>
<evidence type="ECO:0000313" key="7">
    <source>
        <dbReference type="Proteomes" id="UP000324020"/>
    </source>
</evidence>
<evidence type="ECO:0000313" key="6">
    <source>
        <dbReference type="EMBL" id="SDF64421.1"/>
    </source>
</evidence>
<proteinExistence type="inferred from homology"/>
<protein>
    <submittedName>
        <fullName evidence="6">Ribokinase</fullName>
    </submittedName>
</protein>
<keyword evidence="2" id="KW-0808">Transferase</keyword>
<comment type="similarity">
    <text evidence="1">Belongs to the carbohydrate kinase PfkB family.</text>
</comment>
<sequence>MNAGSGSDDARESDDGATETDADNARETAASHAAAAGSSAILSVGAAAIDEWYAVSNLPAPDGGAFAHEVTSAFGGVGANVAVALDRLGRDAGLVSRVGNDEYGRRALAYLAETGVDASHVAVGDDPHTRSLILCDPDGERAIVTAGESFRGLRLGDDALAAMADADAVFLTAYAPDRAARRVLDRVESLRESAAESGDAPPALVFDLSGPVEELVGRGTEPETIHRFLHRADLFVADGVAAPAFFGSAAAAVERIADAQTRAVGIDSGLGPRSRRGPTWPRAVLTHGADGMTAITGGEAAEFDAFDVETVDTTGAGDAFTAGLIDRWIAEGAEESSADRDAVAPGVRFAAAVAAINCTSRFTQPGLPTRSEVESFLAEGGIDPDGSR</sequence>
<dbReference type="Gene3D" id="3.40.1190.20">
    <property type="match status" value="1"/>
</dbReference>